<evidence type="ECO:0000256" key="8">
    <source>
        <dbReference type="ARBA" id="ARBA00022833"/>
    </source>
</evidence>
<reference evidence="13" key="2">
    <citation type="submission" date="2025-08" db="UniProtKB">
        <authorList>
            <consortium name="Ensembl"/>
        </authorList>
    </citation>
    <scope>IDENTIFICATION</scope>
</reference>
<keyword evidence="14" id="KW-1185">Reference proteome</keyword>
<dbReference type="Proteomes" id="UP000694387">
    <property type="component" value="Chromosome 1"/>
</dbReference>
<evidence type="ECO:0000259" key="12">
    <source>
        <dbReference type="PROSITE" id="PS52035"/>
    </source>
</evidence>
<proteinExistence type="inferred from homology"/>
<keyword evidence="10" id="KW-1015">Disulfide bond</keyword>
<name>A0A8C4LIV9_EQUAS</name>
<evidence type="ECO:0000256" key="9">
    <source>
        <dbReference type="ARBA" id="ARBA00023049"/>
    </source>
</evidence>
<dbReference type="GO" id="GO:0006508">
    <property type="term" value="P:proteolysis"/>
    <property type="evidence" value="ECO:0007669"/>
    <property type="project" value="UniProtKB-KW"/>
</dbReference>
<dbReference type="SUPFAM" id="SSF53187">
    <property type="entry name" value="Zn-dependent exopeptidases"/>
    <property type="match status" value="1"/>
</dbReference>
<feature type="domain" description="Peptidase M14" evidence="12">
    <location>
        <begin position="145"/>
        <end position="414"/>
    </location>
</feature>
<dbReference type="InterPro" id="IPR000834">
    <property type="entry name" value="Peptidase_M14"/>
</dbReference>
<dbReference type="Gene3D" id="3.40.630.10">
    <property type="entry name" value="Zn peptidases"/>
    <property type="match status" value="1"/>
</dbReference>
<organism evidence="13 14">
    <name type="scientific">Equus asinus</name>
    <name type="common">Donkey</name>
    <name type="synonym">Equus africanus asinus</name>
    <dbReference type="NCBI Taxonomy" id="9793"/>
    <lineage>
        <taxon>Eukaryota</taxon>
        <taxon>Metazoa</taxon>
        <taxon>Chordata</taxon>
        <taxon>Craniata</taxon>
        <taxon>Vertebrata</taxon>
        <taxon>Euteleostomi</taxon>
        <taxon>Mammalia</taxon>
        <taxon>Eutheria</taxon>
        <taxon>Laurasiatheria</taxon>
        <taxon>Perissodactyla</taxon>
        <taxon>Equidae</taxon>
        <taxon>Equus</taxon>
    </lineage>
</organism>
<keyword evidence="8" id="KW-0862">Zinc</keyword>
<keyword evidence="3" id="KW-0121">Carboxypeptidase</keyword>
<evidence type="ECO:0000256" key="5">
    <source>
        <dbReference type="ARBA" id="ARBA00022723"/>
    </source>
</evidence>
<dbReference type="InterPro" id="IPR036990">
    <property type="entry name" value="M14A-like_propep"/>
</dbReference>
<dbReference type="GO" id="GO:0008270">
    <property type="term" value="F:zinc ion binding"/>
    <property type="evidence" value="ECO:0007669"/>
    <property type="project" value="Ensembl"/>
</dbReference>
<dbReference type="FunFam" id="3.30.70.340:FF:000001">
    <property type="entry name" value="Carboxypeptidase A5"/>
    <property type="match status" value="1"/>
</dbReference>
<evidence type="ECO:0000256" key="1">
    <source>
        <dbReference type="ARBA" id="ARBA00001947"/>
    </source>
</evidence>
<evidence type="ECO:0000256" key="2">
    <source>
        <dbReference type="ARBA" id="ARBA00005988"/>
    </source>
</evidence>
<evidence type="ECO:0000256" key="3">
    <source>
        <dbReference type="ARBA" id="ARBA00022645"/>
    </source>
</evidence>
<dbReference type="GO" id="GO:0005615">
    <property type="term" value="C:extracellular space"/>
    <property type="evidence" value="ECO:0007669"/>
    <property type="project" value="TreeGrafter"/>
</dbReference>
<dbReference type="Pfam" id="PF02244">
    <property type="entry name" value="Propep_M14"/>
    <property type="match status" value="1"/>
</dbReference>
<dbReference type="InterPro" id="IPR057247">
    <property type="entry name" value="CARBOXYPEPT_ZN_2"/>
</dbReference>
<dbReference type="AlphaFoldDB" id="A0A8C4LIV9"/>
<dbReference type="PANTHER" id="PTHR11705">
    <property type="entry name" value="PROTEASE FAMILY M14 CARBOXYPEPTIDASE A,B"/>
    <property type="match status" value="1"/>
</dbReference>
<dbReference type="SUPFAM" id="SSF54897">
    <property type="entry name" value="Protease propeptides/inhibitors"/>
    <property type="match status" value="1"/>
</dbReference>
<evidence type="ECO:0000256" key="6">
    <source>
        <dbReference type="ARBA" id="ARBA00022729"/>
    </source>
</evidence>
<evidence type="ECO:0000256" key="7">
    <source>
        <dbReference type="ARBA" id="ARBA00022801"/>
    </source>
</evidence>
<dbReference type="PRINTS" id="PR00765">
    <property type="entry name" value="CRBOXYPTASEA"/>
</dbReference>
<keyword evidence="9" id="KW-0482">Metalloprotease</keyword>
<dbReference type="Gene3D" id="3.30.70.340">
    <property type="entry name" value="Metallocarboxypeptidase-like"/>
    <property type="match status" value="1"/>
</dbReference>
<dbReference type="PROSITE" id="PS00133">
    <property type="entry name" value="CARBOXYPEPT_ZN_2"/>
    <property type="match status" value="1"/>
</dbReference>
<dbReference type="GO" id="GO:0004181">
    <property type="term" value="F:metallocarboxypeptidase activity"/>
    <property type="evidence" value="ECO:0007669"/>
    <property type="project" value="Ensembl"/>
</dbReference>
<evidence type="ECO:0000313" key="14">
    <source>
        <dbReference type="Proteomes" id="UP000694387"/>
    </source>
</evidence>
<dbReference type="PROSITE" id="PS52035">
    <property type="entry name" value="PEPTIDASE_M14"/>
    <property type="match status" value="1"/>
</dbReference>
<evidence type="ECO:0000256" key="10">
    <source>
        <dbReference type="ARBA" id="ARBA00023157"/>
    </source>
</evidence>
<dbReference type="Pfam" id="PF00246">
    <property type="entry name" value="Peptidase_M14"/>
    <property type="match status" value="2"/>
</dbReference>
<reference evidence="13" key="3">
    <citation type="submission" date="2025-09" db="UniProtKB">
        <authorList>
            <consortium name="Ensembl"/>
        </authorList>
    </citation>
    <scope>IDENTIFICATION</scope>
</reference>
<keyword evidence="5" id="KW-0479">Metal-binding</keyword>
<gene>
    <name evidence="13" type="primary">CPA2</name>
</gene>
<dbReference type="PANTHER" id="PTHR11705:SF71">
    <property type="entry name" value="CARBOXYPEPTIDASE A2"/>
    <property type="match status" value="1"/>
</dbReference>
<sequence>MDQPQPWFLQIKFRSDTEFWTLGRPLTMRLILFFGALFGYTYCRQTFVGHQILEMIPRNEEQIKNLTELEAEEHLQGSSPTIPGEIAHVRVPFSSIQAVKSFLESQETPYSVTIEDVQALLVKENEEMLFNLKTRERNGNFNFEAYHTFKEISEELDNLVAEHPGLLSKVNIGYSFEKRPLSVLKIHSTGGHKRAFWINARIHGREWITQATALWTANQIASDYGNDPSLTSILDAVDIFLLPVANPDGYVFSQTKKTWSEIPDRDCVGVDLNRNWDAHFGGPGASNDPCSHGYHGPSANSEVEVKSIVDLIKRHGNFKAFITLHSYSQLLVFPYGYTCSRPDNFNELVNFFHFYPSDQASGGSIDWACDFGIKYSFAFELRDTGCYGFLLPADQILPTAKETWLGLKTILEHVRDHPY</sequence>
<evidence type="ECO:0000256" key="11">
    <source>
        <dbReference type="PROSITE-ProRule" id="PRU01379"/>
    </source>
</evidence>
<dbReference type="InterPro" id="IPR003146">
    <property type="entry name" value="M14A_act_pep"/>
</dbReference>
<keyword evidence="6" id="KW-0732">Signal</keyword>
<dbReference type="OMA" id="WSYDSGI"/>
<dbReference type="SMART" id="SM00631">
    <property type="entry name" value="Zn_pept"/>
    <property type="match status" value="1"/>
</dbReference>
<keyword evidence="4" id="KW-0645">Protease</keyword>
<keyword evidence="7" id="KW-0378">Hydrolase</keyword>
<feature type="active site" description="Proton donor/acceptor" evidence="11">
    <location>
        <position position="380"/>
    </location>
</feature>
<dbReference type="GeneTree" id="ENSGT00940000160121"/>
<accession>A0A8C4LIV9</accession>
<reference evidence="13 14" key="1">
    <citation type="journal article" date="2020" name="Nat. Commun.">
        <title>Donkey genomes provide new insights into domestication and selection for coat color.</title>
        <authorList>
            <person name="Wang"/>
            <person name="C."/>
            <person name="Li"/>
            <person name="H."/>
            <person name="Guo"/>
            <person name="Y."/>
            <person name="Huang"/>
            <person name="J."/>
            <person name="Sun"/>
            <person name="Y."/>
            <person name="Min"/>
            <person name="J."/>
            <person name="Wang"/>
            <person name="J."/>
            <person name="Fang"/>
            <person name="X."/>
            <person name="Zhao"/>
            <person name="Z."/>
            <person name="Wang"/>
            <person name="S."/>
            <person name="Zhang"/>
            <person name="Y."/>
            <person name="Liu"/>
            <person name="Q."/>
            <person name="Jiang"/>
            <person name="Q."/>
            <person name="Wang"/>
            <person name="X."/>
            <person name="Guo"/>
            <person name="Y."/>
            <person name="Yang"/>
            <person name="C."/>
            <person name="Wang"/>
            <person name="Y."/>
            <person name="Tian"/>
            <person name="F."/>
            <person name="Zhuang"/>
            <person name="G."/>
            <person name="Fan"/>
            <person name="Y."/>
            <person name="Gao"/>
            <person name="Q."/>
            <person name="Li"/>
            <person name="Y."/>
            <person name="Ju"/>
            <person name="Z."/>
            <person name="Li"/>
            <person name="J."/>
            <person name="Li"/>
            <person name="R."/>
            <person name="Hou"/>
            <person name="M."/>
            <person name="Yang"/>
            <person name="G."/>
            <person name="Liu"/>
            <person name="G."/>
            <person name="Liu"/>
            <person name="W."/>
            <person name="Guo"/>
            <person name="J."/>
            <person name="Pan"/>
            <person name="S."/>
            <person name="Fan"/>
            <person name="G."/>
            <person name="Zhang"/>
            <person name="W."/>
            <person name="Zhang"/>
            <person name="R."/>
            <person name="Yu"/>
            <person name="J."/>
            <person name="Zhang"/>
            <person name="X."/>
            <person name="Yin"/>
            <person name="Q."/>
            <person name="Ji"/>
            <person name="C."/>
            <person name="Jin"/>
            <person name="Y."/>
            <person name="Yue"/>
            <person name="G."/>
            <person name="Liu"/>
            <person name="M."/>
            <person name="Xu"/>
            <person name="J."/>
            <person name="Liu"/>
            <person name="S."/>
            <person name="Jordana"/>
            <person name="J."/>
            <person name="Noce"/>
            <person name="A."/>
            <person name="Amills"/>
            <person name="M."/>
            <person name="Wu"/>
            <person name="D.D."/>
            <person name="Li"/>
            <person name="S."/>
            <person name="Zhou"/>
            <person name="X. and Zhong"/>
            <person name="J."/>
        </authorList>
    </citation>
    <scope>NUCLEOTIDE SEQUENCE [LARGE SCALE GENOMIC DNA]</scope>
</reference>
<dbReference type="Ensembl" id="ENSEAST00005013720.2">
    <property type="protein sequence ID" value="ENSEASP00005012631.1"/>
    <property type="gene ID" value="ENSEASG00005008812.2"/>
</dbReference>
<dbReference type="FunFam" id="3.40.630.10:FF:000001">
    <property type="entry name" value="Carboxypeptidase B"/>
    <property type="match status" value="1"/>
</dbReference>
<comment type="cofactor">
    <cofactor evidence="1">
        <name>Zn(2+)</name>
        <dbReference type="ChEBI" id="CHEBI:29105"/>
    </cofactor>
</comment>
<comment type="similarity">
    <text evidence="2 11">Belongs to the peptidase M14 family.</text>
</comment>
<evidence type="ECO:0000256" key="4">
    <source>
        <dbReference type="ARBA" id="ARBA00022670"/>
    </source>
</evidence>
<evidence type="ECO:0000313" key="13">
    <source>
        <dbReference type="Ensembl" id="ENSEASP00005012631.1"/>
    </source>
</evidence>
<protein>
    <submittedName>
        <fullName evidence="13">Carboxypeptidase A2</fullName>
    </submittedName>
</protein>